<dbReference type="InterPro" id="IPR008947">
    <property type="entry name" value="PLipase_C/P1_nuclease_dom_sf"/>
</dbReference>
<name>A0A1M6U540_9FIRM</name>
<evidence type="ECO:0000256" key="8">
    <source>
        <dbReference type="ARBA" id="ARBA00031285"/>
    </source>
</evidence>
<dbReference type="SMART" id="SM00770">
    <property type="entry name" value="Zn_dep_PLPC"/>
    <property type="match status" value="1"/>
</dbReference>
<evidence type="ECO:0000313" key="10">
    <source>
        <dbReference type="EMBL" id="SHK64303.1"/>
    </source>
</evidence>
<dbReference type="InterPro" id="IPR001531">
    <property type="entry name" value="Zn_PLipaseC"/>
</dbReference>
<protein>
    <recommendedName>
        <fullName evidence="2">Phospholipase C</fullName>
        <ecNumber evidence="1">3.1.4.3</ecNumber>
    </recommendedName>
    <alternativeName>
        <fullName evidence="8">Phosphatidylcholine cholinephosphohydrolase</fullName>
    </alternativeName>
</protein>
<dbReference type="Pfam" id="PF00882">
    <property type="entry name" value="Zn_dep_PLPC"/>
    <property type="match status" value="1"/>
</dbReference>
<dbReference type="InterPro" id="IPR029002">
    <property type="entry name" value="PLPC/GPLD1"/>
</dbReference>
<gene>
    <name evidence="10" type="ORF">SAMN02744037_02734</name>
</gene>
<evidence type="ECO:0000256" key="3">
    <source>
        <dbReference type="ARBA" id="ARBA00022525"/>
    </source>
</evidence>
<dbReference type="STRING" id="1123349.SAMN02744037_02734"/>
<keyword evidence="6" id="KW-0378">Hydrolase</keyword>
<accession>A0A1M6U540</accession>
<dbReference type="GO" id="GO:0008270">
    <property type="term" value="F:zinc ion binding"/>
    <property type="evidence" value="ECO:0007669"/>
    <property type="project" value="InterPro"/>
</dbReference>
<dbReference type="Proteomes" id="UP000242497">
    <property type="component" value="Unassembled WGS sequence"/>
</dbReference>
<reference evidence="11" key="1">
    <citation type="submission" date="2016-11" db="EMBL/GenBank/DDBJ databases">
        <authorList>
            <person name="Varghese N."/>
            <person name="Submissions S."/>
        </authorList>
    </citation>
    <scope>NUCLEOTIDE SEQUENCE [LARGE SCALE GENOMIC DNA]</scope>
    <source>
        <strain evidence="11">DSM 15518</strain>
    </source>
</reference>
<dbReference type="CDD" id="cd11009">
    <property type="entry name" value="Zn_dep_PLPC"/>
    <property type="match status" value="1"/>
</dbReference>
<evidence type="ECO:0000256" key="7">
    <source>
        <dbReference type="ARBA" id="ARBA00022833"/>
    </source>
</evidence>
<proteinExistence type="predicted"/>
<evidence type="ECO:0000256" key="1">
    <source>
        <dbReference type="ARBA" id="ARBA00012018"/>
    </source>
</evidence>
<sequence length="238" mass="28215">MDFLEKTYSKALNFSFKALNPIKKKIIHTHCRVHKFINVQGVKILKSNNYLGEYNFFMSYITHINKGSVWADQDFKSNGHFYNPYKKKGLYGGKNAMNLAKNYYNKSLKLWAMGSFNKSLFYLGACIHIIQDMTIPQHANIKLLDNHRQYENFVKKTYTYMNEFKCNKNPILLNSIDKYVRFNGRIALRTYKKYKNIKYDNERFYKISKISLPIAQRTTAGCMILFYNEIFNKKTKKS</sequence>
<dbReference type="SUPFAM" id="SSF48537">
    <property type="entry name" value="Phospholipase C/P1 nuclease"/>
    <property type="match status" value="1"/>
</dbReference>
<dbReference type="Gene3D" id="1.10.575.10">
    <property type="entry name" value="P1 Nuclease"/>
    <property type="match status" value="1"/>
</dbReference>
<dbReference type="AlphaFoldDB" id="A0A1M6U540"/>
<evidence type="ECO:0000256" key="5">
    <source>
        <dbReference type="ARBA" id="ARBA00022729"/>
    </source>
</evidence>
<dbReference type="EC" id="3.1.4.3" evidence="1"/>
<keyword evidence="3" id="KW-0964">Secreted</keyword>
<dbReference type="PROSITE" id="PS51346">
    <property type="entry name" value="PROKAR_ZN_DEPEND_PLPC_2"/>
    <property type="match status" value="1"/>
</dbReference>
<keyword evidence="5" id="KW-0732">Signal</keyword>
<dbReference type="EMBL" id="FRAE01000120">
    <property type="protein sequence ID" value="SHK64303.1"/>
    <property type="molecule type" value="Genomic_DNA"/>
</dbReference>
<evidence type="ECO:0000256" key="6">
    <source>
        <dbReference type="ARBA" id="ARBA00022801"/>
    </source>
</evidence>
<dbReference type="GO" id="GO:0034480">
    <property type="term" value="F:phosphatidylcholine phospholipase C activity"/>
    <property type="evidence" value="ECO:0007669"/>
    <property type="project" value="UniProtKB-EC"/>
</dbReference>
<feature type="domain" description="Zn-dependent PLC" evidence="9">
    <location>
        <begin position="21"/>
        <end position="237"/>
    </location>
</feature>
<keyword evidence="11" id="KW-1185">Reference proteome</keyword>
<evidence type="ECO:0000259" key="9">
    <source>
        <dbReference type="PROSITE" id="PS51346"/>
    </source>
</evidence>
<evidence type="ECO:0000256" key="2">
    <source>
        <dbReference type="ARBA" id="ARBA00018391"/>
    </source>
</evidence>
<organism evidence="10 11">
    <name type="scientific">Tepidibacter formicigenes DSM 15518</name>
    <dbReference type="NCBI Taxonomy" id="1123349"/>
    <lineage>
        <taxon>Bacteria</taxon>
        <taxon>Bacillati</taxon>
        <taxon>Bacillota</taxon>
        <taxon>Clostridia</taxon>
        <taxon>Peptostreptococcales</taxon>
        <taxon>Peptostreptococcaceae</taxon>
        <taxon>Tepidibacter</taxon>
    </lineage>
</organism>
<evidence type="ECO:0000256" key="4">
    <source>
        <dbReference type="ARBA" id="ARBA00022723"/>
    </source>
</evidence>
<evidence type="ECO:0000313" key="11">
    <source>
        <dbReference type="Proteomes" id="UP000242497"/>
    </source>
</evidence>
<keyword evidence="7" id="KW-0862">Zinc</keyword>
<keyword evidence="4" id="KW-0479">Metal-binding</keyword>